<proteinExistence type="inferred from homology"/>
<dbReference type="Gene3D" id="3.40.190.80">
    <property type="match status" value="1"/>
</dbReference>
<dbReference type="AlphaFoldDB" id="A0A8J2V3U6"/>
<feature type="binding site" evidence="5">
    <location>
        <position position="92"/>
    </location>
    <ligand>
        <name>Mg(2+)</name>
        <dbReference type="ChEBI" id="CHEBI:18420"/>
        <label>1</label>
        <note>catalytic</note>
    </ligand>
</feature>
<keyword evidence="3" id="KW-0378">Hydrolase</keyword>
<keyword evidence="2 5" id="KW-0479">Metal-binding</keyword>
<dbReference type="GO" id="GO:0008934">
    <property type="term" value="F:inositol monophosphate 1-phosphatase activity"/>
    <property type="evidence" value="ECO:0007669"/>
    <property type="project" value="TreeGrafter"/>
</dbReference>
<dbReference type="PROSITE" id="PS00629">
    <property type="entry name" value="IMP_1"/>
    <property type="match status" value="1"/>
</dbReference>
<dbReference type="GO" id="GO:0006020">
    <property type="term" value="P:inositol metabolic process"/>
    <property type="evidence" value="ECO:0007669"/>
    <property type="project" value="TreeGrafter"/>
</dbReference>
<name>A0A8J2V3U6_9PROT</name>
<gene>
    <name evidence="6" type="ORF">GCM10011342_02400</name>
</gene>
<dbReference type="RefSeq" id="WP_188159478.1">
    <property type="nucleotide sequence ID" value="NZ_BMGH01000001.1"/>
</dbReference>
<dbReference type="PRINTS" id="PR00377">
    <property type="entry name" value="IMPHPHTASES"/>
</dbReference>
<sequence>MAAERFPGLAGDRQAMREAVREAGAAVLALFGGTVDAWTKADSSPISEADLAANRILKTHLIDRHGGGYGWLSEESTEEHGRLNAPRTWVIDPIDGTRAFLKGRPHFTICAALIEDGDAIAAAVYNPATREFFEAERGAGATLNGTPIGASSHDAVEDCAMLGAEHMFRHPGWPEDWPSMRIDQRNSTNYRMALIAKGEFDATLALARKADWDAAPGALIAEEAGAIVSDHLGEKFTYNKPDPRQRSLVCTAPALYEHVLKRLAHLPPDFTSGSN</sequence>
<feature type="binding site" evidence="5">
    <location>
        <position position="95"/>
    </location>
    <ligand>
        <name>Mg(2+)</name>
        <dbReference type="ChEBI" id="CHEBI:18420"/>
        <label>1</label>
        <note>catalytic</note>
    </ligand>
</feature>
<dbReference type="InterPro" id="IPR000760">
    <property type="entry name" value="Inositol_monophosphatase-like"/>
</dbReference>
<organism evidence="6 7">
    <name type="scientific">Aquisalinus flavus</name>
    <dbReference type="NCBI Taxonomy" id="1526572"/>
    <lineage>
        <taxon>Bacteria</taxon>
        <taxon>Pseudomonadati</taxon>
        <taxon>Pseudomonadota</taxon>
        <taxon>Alphaproteobacteria</taxon>
        <taxon>Parvularculales</taxon>
        <taxon>Parvularculaceae</taxon>
        <taxon>Aquisalinus</taxon>
    </lineage>
</organism>
<dbReference type="SUPFAM" id="SSF56655">
    <property type="entry name" value="Carbohydrate phosphatase"/>
    <property type="match status" value="1"/>
</dbReference>
<dbReference type="CDD" id="cd01638">
    <property type="entry name" value="CysQ"/>
    <property type="match status" value="1"/>
</dbReference>
<feature type="binding site" evidence="5">
    <location>
        <position position="74"/>
    </location>
    <ligand>
        <name>Mg(2+)</name>
        <dbReference type="ChEBI" id="CHEBI:18420"/>
        <label>1</label>
        <note>catalytic</note>
    </ligand>
</feature>
<keyword evidence="7" id="KW-1185">Reference proteome</keyword>
<dbReference type="PANTHER" id="PTHR20854:SF4">
    <property type="entry name" value="INOSITOL-1-MONOPHOSPHATASE-RELATED"/>
    <property type="match status" value="1"/>
</dbReference>
<reference evidence="6" key="2">
    <citation type="submission" date="2020-09" db="EMBL/GenBank/DDBJ databases">
        <authorList>
            <person name="Sun Q."/>
            <person name="Zhou Y."/>
        </authorList>
    </citation>
    <scope>NUCLEOTIDE SEQUENCE</scope>
    <source>
        <strain evidence="6">CGMCC 1.12921</strain>
    </source>
</reference>
<evidence type="ECO:0000256" key="2">
    <source>
        <dbReference type="ARBA" id="ARBA00022723"/>
    </source>
</evidence>
<evidence type="ECO:0000256" key="3">
    <source>
        <dbReference type="ARBA" id="ARBA00022801"/>
    </source>
</evidence>
<dbReference type="PANTHER" id="PTHR20854">
    <property type="entry name" value="INOSITOL MONOPHOSPHATASE"/>
    <property type="match status" value="1"/>
</dbReference>
<evidence type="ECO:0000313" key="6">
    <source>
        <dbReference type="EMBL" id="GGC97035.1"/>
    </source>
</evidence>
<comment type="similarity">
    <text evidence="1">Belongs to the inositol monophosphatase superfamily.</text>
</comment>
<dbReference type="Proteomes" id="UP000613582">
    <property type="component" value="Unassembled WGS sequence"/>
</dbReference>
<comment type="caution">
    <text evidence="6">The sequence shown here is derived from an EMBL/GenBank/DDBJ whole genome shotgun (WGS) entry which is preliminary data.</text>
</comment>
<accession>A0A8J2V3U6</accession>
<evidence type="ECO:0000256" key="1">
    <source>
        <dbReference type="ARBA" id="ARBA00009759"/>
    </source>
</evidence>
<keyword evidence="4 5" id="KW-0460">Magnesium</keyword>
<evidence type="ECO:0000256" key="4">
    <source>
        <dbReference type="ARBA" id="ARBA00022842"/>
    </source>
</evidence>
<feature type="binding site" evidence="5">
    <location>
        <position position="213"/>
    </location>
    <ligand>
        <name>Mg(2+)</name>
        <dbReference type="ChEBI" id="CHEBI:18420"/>
        <label>1</label>
        <note>catalytic</note>
    </ligand>
</feature>
<dbReference type="Pfam" id="PF00459">
    <property type="entry name" value="Inositol_P"/>
    <property type="match status" value="1"/>
</dbReference>
<feature type="binding site" evidence="5">
    <location>
        <position position="94"/>
    </location>
    <ligand>
        <name>Mg(2+)</name>
        <dbReference type="ChEBI" id="CHEBI:18420"/>
        <label>1</label>
        <note>catalytic</note>
    </ligand>
</feature>
<dbReference type="EMBL" id="BMGH01000001">
    <property type="protein sequence ID" value="GGC97035.1"/>
    <property type="molecule type" value="Genomic_DNA"/>
</dbReference>
<evidence type="ECO:0000256" key="5">
    <source>
        <dbReference type="PIRSR" id="PIRSR600760-2"/>
    </source>
</evidence>
<dbReference type="GO" id="GO:0007165">
    <property type="term" value="P:signal transduction"/>
    <property type="evidence" value="ECO:0007669"/>
    <property type="project" value="TreeGrafter"/>
</dbReference>
<dbReference type="GO" id="GO:0046872">
    <property type="term" value="F:metal ion binding"/>
    <property type="evidence" value="ECO:0007669"/>
    <property type="project" value="UniProtKB-KW"/>
</dbReference>
<evidence type="ECO:0000313" key="7">
    <source>
        <dbReference type="Proteomes" id="UP000613582"/>
    </source>
</evidence>
<reference evidence="6" key="1">
    <citation type="journal article" date="2014" name="Int. J. Syst. Evol. Microbiol.">
        <title>Complete genome sequence of Corynebacterium casei LMG S-19264T (=DSM 44701T), isolated from a smear-ripened cheese.</title>
        <authorList>
            <consortium name="US DOE Joint Genome Institute (JGI-PGF)"/>
            <person name="Walter F."/>
            <person name="Albersmeier A."/>
            <person name="Kalinowski J."/>
            <person name="Ruckert C."/>
        </authorList>
    </citation>
    <scope>NUCLEOTIDE SEQUENCE</scope>
    <source>
        <strain evidence="6">CGMCC 1.12921</strain>
    </source>
</reference>
<comment type="cofactor">
    <cofactor evidence="5">
        <name>Mg(2+)</name>
        <dbReference type="ChEBI" id="CHEBI:18420"/>
    </cofactor>
</comment>
<dbReference type="InterPro" id="IPR020583">
    <property type="entry name" value="Inositol_monoP_metal-BS"/>
</dbReference>
<dbReference type="Gene3D" id="3.30.540.10">
    <property type="entry name" value="Fructose-1,6-Bisphosphatase, subunit A, domain 1"/>
    <property type="match status" value="1"/>
</dbReference>
<protein>
    <submittedName>
        <fullName evidence="6">3'(2'),5'-bisphosphate nucleotidase CysQ</fullName>
    </submittedName>
</protein>